<accession>A0A7C5L9Z8</accession>
<reference evidence="1" key="1">
    <citation type="journal article" date="2020" name="mSystems">
        <title>Genome- and Community-Level Interaction Insights into Carbon Utilization and Element Cycling Functions of Hydrothermarchaeota in Hydrothermal Sediment.</title>
        <authorList>
            <person name="Zhou Z."/>
            <person name="Liu Y."/>
            <person name="Xu W."/>
            <person name="Pan J."/>
            <person name="Luo Z.H."/>
            <person name="Li M."/>
        </authorList>
    </citation>
    <scope>NUCLEOTIDE SEQUENCE [LARGE SCALE GENOMIC DNA]</scope>
    <source>
        <strain evidence="1">SpSt-1056</strain>
    </source>
</reference>
<sequence>MKKRAIGPRIVFMKVECPPDKAEVNTVELLDEDGVEHVFRDGRQTTLKRLMKVLDGYDILVTWGGAERDVPILTAWSLHVGADPSPLHNLMHLDLQLFIKQHLKINGPELEKTARFLGARPKTDHLKTLEAVFDKLRKLIKTIKPELAL</sequence>
<protein>
    <submittedName>
        <fullName evidence="1">Uncharacterized protein</fullName>
    </submittedName>
</protein>
<name>A0A7C5L9Z8_CALS0</name>
<dbReference type="InterPro" id="IPR012337">
    <property type="entry name" value="RNaseH-like_sf"/>
</dbReference>
<dbReference type="EMBL" id="DRWN01000019">
    <property type="protein sequence ID" value="HHK67924.1"/>
    <property type="molecule type" value="Genomic_DNA"/>
</dbReference>
<gene>
    <name evidence="1" type="ORF">ENM11_02055</name>
</gene>
<evidence type="ECO:0000313" key="1">
    <source>
        <dbReference type="EMBL" id="HHK67924.1"/>
    </source>
</evidence>
<organism evidence="1">
    <name type="scientific">Caldiarchaeum subterraneum</name>
    <dbReference type="NCBI Taxonomy" id="311458"/>
    <lineage>
        <taxon>Archaea</taxon>
        <taxon>Nitrososphaerota</taxon>
        <taxon>Candidatus Caldarchaeales</taxon>
        <taxon>Candidatus Caldarchaeaceae</taxon>
        <taxon>Candidatus Caldarchaeum</taxon>
    </lineage>
</organism>
<dbReference type="AlphaFoldDB" id="A0A7C5L9Z8"/>
<proteinExistence type="predicted"/>
<dbReference type="SUPFAM" id="SSF53098">
    <property type="entry name" value="Ribonuclease H-like"/>
    <property type="match status" value="1"/>
</dbReference>
<comment type="caution">
    <text evidence="1">The sequence shown here is derived from an EMBL/GenBank/DDBJ whole genome shotgun (WGS) entry which is preliminary data.</text>
</comment>